<feature type="region of interest" description="Disordered" evidence="1">
    <location>
        <begin position="97"/>
        <end position="127"/>
    </location>
</feature>
<keyword evidence="4" id="KW-1185">Reference proteome</keyword>
<dbReference type="GO" id="GO:0005840">
    <property type="term" value="C:ribosome"/>
    <property type="evidence" value="ECO:0007669"/>
    <property type="project" value="TreeGrafter"/>
</dbReference>
<dbReference type="GO" id="GO:0005829">
    <property type="term" value="C:cytosol"/>
    <property type="evidence" value="ECO:0007669"/>
    <property type="project" value="TreeGrafter"/>
</dbReference>
<dbReference type="Proteomes" id="UP001164819">
    <property type="component" value="Chromosome"/>
</dbReference>
<keyword evidence="2" id="KW-0645">Protease</keyword>
<dbReference type="Proteomes" id="UP001164794">
    <property type="component" value="Chromosome"/>
</dbReference>
<proteinExistence type="predicted"/>
<dbReference type="PIRSF" id="PIRSF005276">
    <property type="entry name" value="SspB"/>
    <property type="match status" value="1"/>
</dbReference>
<dbReference type="NCBIfam" id="NF008769">
    <property type="entry name" value="PRK11798.2-5"/>
    <property type="match status" value="1"/>
</dbReference>
<dbReference type="Pfam" id="PF04386">
    <property type="entry name" value="SspB"/>
    <property type="match status" value="1"/>
</dbReference>
<dbReference type="GO" id="GO:0006508">
    <property type="term" value="P:proteolysis"/>
    <property type="evidence" value="ECO:0007669"/>
    <property type="project" value="UniProtKB-KW"/>
</dbReference>
<dbReference type="EMBL" id="CP098248">
    <property type="protein sequence ID" value="WAV97171.1"/>
    <property type="molecule type" value="Genomic_DNA"/>
</dbReference>
<evidence type="ECO:0000313" key="3">
    <source>
        <dbReference type="EMBL" id="WAV97171.1"/>
    </source>
</evidence>
<dbReference type="RefSeq" id="WP_269264639.1">
    <property type="nucleotide sequence ID" value="NZ_CP098247.1"/>
</dbReference>
<keyword evidence="2" id="KW-0378">Hydrolase</keyword>
<accession>A0A9E9NTM2</accession>
<reference evidence="3" key="1">
    <citation type="journal article" date="2022" name="Front. Microbiol.">
        <title>New perspectives on an old grouping: The genomic and phenotypic variability of Oxalobacter formigenes and the implications for calcium oxalate stone prevention.</title>
        <authorList>
            <person name="Chmiel J.A."/>
            <person name="Carr C."/>
            <person name="Stuivenberg G.A."/>
            <person name="Venema R."/>
            <person name="Chanyi R.M."/>
            <person name="Al K.F."/>
            <person name="Giguere D."/>
            <person name="Say H."/>
            <person name="Akouris P.P."/>
            <person name="Dominguez Romero S.A."/>
            <person name="Kwong A."/>
            <person name="Tai V."/>
            <person name="Koval S.F."/>
            <person name="Razvi H."/>
            <person name="Bjazevic J."/>
            <person name="Burton J.P."/>
        </authorList>
    </citation>
    <scope>NUCLEOTIDE SEQUENCE</scope>
    <source>
        <strain evidence="3">HOxNP-1</strain>
    </source>
</reference>
<dbReference type="GO" id="GO:0008233">
    <property type="term" value="F:peptidase activity"/>
    <property type="evidence" value="ECO:0007669"/>
    <property type="project" value="UniProtKB-KW"/>
</dbReference>
<sequence>MAEIPTKPYLLRAIHEWCTDNGYTPYIAVKVGTFARVPMQYVRDGQIVLDISYDATSGLNMSNTAIQFKARFGGIPQDIYIPVENIAAIYASENGQGMGFEPSEPKSGTETAPVEKPAKKPTLTRIK</sequence>
<evidence type="ECO:0000313" key="2">
    <source>
        <dbReference type="EMBL" id="WAV91394.1"/>
    </source>
</evidence>
<dbReference type="Gene3D" id="2.30.30.220">
    <property type="entry name" value="SspB-like"/>
    <property type="match status" value="1"/>
</dbReference>
<organism evidence="2">
    <name type="scientific">Oxalobacter aliiformigenes</name>
    <dbReference type="NCBI Taxonomy" id="2946593"/>
    <lineage>
        <taxon>Bacteria</taxon>
        <taxon>Pseudomonadati</taxon>
        <taxon>Pseudomonadota</taxon>
        <taxon>Betaproteobacteria</taxon>
        <taxon>Burkholderiales</taxon>
        <taxon>Oxalobacteraceae</taxon>
        <taxon>Oxalobacter</taxon>
    </lineage>
</organism>
<dbReference type="SUPFAM" id="SSF101738">
    <property type="entry name" value="SspB-like"/>
    <property type="match status" value="1"/>
</dbReference>
<dbReference type="GO" id="GO:0045732">
    <property type="term" value="P:positive regulation of protein catabolic process"/>
    <property type="evidence" value="ECO:0007669"/>
    <property type="project" value="TreeGrafter"/>
</dbReference>
<dbReference type="AlphaFoldDB" id="A0A9E9NTM2"/>
<dbReference type="PANTHER" id="PTHR37486:SF1">
    <property type="entry name" value="STRINGENT STARVATION PROTEIN B"/>
    <property type="match status" value="1"/>
</dbReference>
<dbReference type="InterPro" id="IPR036760">
    <property type="entry name" value="SspB-like_sf"/>
</dbReference>
<dbReference type="PANTHER" id="PTHR37486">
    <property type="entry name" value="STRINGENT STARVATION PROTEIN B"/>
    <property type="match status" value="1"/>
</dbReference>
<name>A0A9E9NTM2_9BURK</name>
<evidence type="ECO:0000256" key="1">
    <source>
        <dbReference type="SAM" id="MobiDB-lite"/>
    </source>
</evidence>
<evidence type="ECO:0000313" key="4">
    <source>
        <dbReference type="Proteomes" id="UP001164794"/>
    </source>
</evidence>
<protein>
    <submittedName>
        <fullName evidence="2">ClpXP protease specificity-enhancing factor</fullName>
    </submittedName>
</protein>
<dbReference type="InterPro" id="IPR007481">
    <property type="entry name" value="SspB"/>
</dbReference>
<reference evidence="2" key="2">
    <citation type="journal article" date="2022" name="Front. Microbiol.">
        <title>New perspectives on an old grouping: The genomic and phenotypic variability of Oxalobacter formigenes and the implications for calcium oxalate stone prevention.</title>
        <authorList>
            <person name="Chmiel J.A."/>
            <person name="Carr C."/>
            <person name="Stuivenberg G.A."/>
            <person name="Venema R."/>
            <person name="Chanyi R.M."/>
            <person name="Al K.F."/>
            <person name="Giguere D."/>
            <person name="Say H."/>
            <person name="Akouris P.P."/>
            <person name="Dominguez Romero S.A."/>
            <person name="Kwong A."/>
            <person name="Tai V."/>
            <person name="Koval S.F."/>
            <person name="Razvi H."/>
            <person name="Bjazevic J."/>
            <person name="Burton J.P."/>
        </authorList>
    </citation>
    <scope>NUCLEOTIDE SEQUENCE</scope>
    <source>
        <strain evidence="2">OxK</strain>
    </source>
</reference>
<gene>
    <name evidence="3" type="ORF">NB645_10390</name>
    <name evidence="2" type="ORF">NB646_01100</name>
</gene>
<dbReference type="EMBL" id="CP098251">
    <property type="protein sequence ID" value="WAV91394.1"/>
    <property type="molecule type" value="Genomic_DNA"/>
</dbReference>